<evidence type="ECO:0000256" key="2">
    <source>
        <dbReference type="SAM" id="Phobius"/>
    </source>
</evidence>
<dbReference type="OrthoDB" id="3058834at2759"/>
<feature type="compositionally biased region" description="Low complexity" evidence="1">
    <location>
        <begin position="1"/>
        <end position="16"/>
    </location>
</feature>
<keyword evidence="4" id="KW-1185">Reference proteome</keyword>
<accession>A0A6A4I7U4</accession>
<evidence type="ECO:0000313" key="4">
    <source>
        <dbReference type="Proteomes" id="UP000799118"/>
    </source>
</evidence>
<feature type="compositionally biased region" description="Polar residues" evidence="1">
    <location>
        <begin position="55"/>
        <end position="75"/>
    </location>
</feature>
<feature type="compositionally biased region" description="Basic and acidic residues" evidence="1">
    <location>
        <begin position="256"/>
        <end position="266"/>
    </location>
</feature>
<protein>
    <submittedName>
        <fullName evidence="3">Uncharacterized protein</fullName>
    </submittedName>
</protein>
<feature type="region of interest" description="Disordered" evidence="1">
    <location>
        <begin position="196"/>
        <end position="287"/>
    </location>
</feature>
<keyword evidence="2" id="KW-1133">Transmembrane helix</keyword>
<feature type="transmembrane region" description="Helical" evidence="2">
    <location>
        <begin position="80"/>
        <end position="101"/>
    </location>
</feature>
<name>A0A6A4I7U4_9AGAR</name>
<dbReference type="Proteomes" id="UP000799118">
    <property type="component" value="Unassembled WGS sequence"/>
</dbReference>
<keyword evidence="2" id="KW-0472">Membrane</keyword>
<proteinExistence type="predicted"/>
<evidence type="ECO:0000313" key="3">
    <source>
        <dbReference type="EMBL" id="KAE9406769.1"/>
    </source>
</evidence>
<dbReference type="AlphaFoldDB" id="A0A6A4I7U4"/>
<feature type="compositionally biased region" description="Basic and acidic residues" evidence="1">
    <location>
        <begin position="17"/>
        <end position="33"/>
    </location>
</feature>
<gene>
    <name evidence="3" type="ORF">BT96DRAFT_933954</name>
</gene>
<sequence>MSSSPSRRVRASLSSLSKRDPSDLDTLHGMERDNSDDDSSSSTSTSTTSTSTSSRTRPTQSQHGGQNQGINSPKKSNAGAVAGGVIAALLVVLAILAYLWWRRRRSRRDRPKAKLEIDPMSSLNGQLYPRRSATKKDEEQSLIRRSSTIVANFNPPPTHPQFWQVQNLNDTDSLHEAPLIPRNIPGSEKKVAISDTHKAGDKPGSSSSVPPVPEKDTFRQPFASSSKLPSSSEKASFSGTGNKPAPPDDAPGPSAWKEKAKLKEVQPLDDSSSTEDTASPTSSRRFSQLEANDLALAAKEEVSDLRRHVSLLKQANAELVERPQESPPAYNE</sequence>
<feature type="compositionally biased region" description="Low complexity" evidence="1">
    <location>
        <begin position="40"/>
        <end position="54"/>
    </location>
</feature>
<keyword evidence="2" id="KW-0812">Transmembrane</keyword>
<feature type="region of interest" description="Disordered" evidence="1">
    <location>
        <begin position="1"/>
        <end position="77"/>
    </location>
</feature>
<evidence type="ECO:0000256" key="1">
    <source>
        <dbReference type="SAM" id="MobiDB-lite"/>
    </source>
</evidence>
<dbReference type="EMBL" id="ML769400">
    <property type="protein sequence ID" value="KAE9406769.1"/>
    <property type="molecule type" value="Genomic_DNA"/>
</dbReference>
<organism evidence="3 4">
    <name type="scientific">Gymnopus androsaceus JB14</name>
    <dbReference type="NCBI Taxonomy" id="1447944"/>
    <lineage>
        <taxon>Eukaryota</taxon>
        <taxon>Fungi</taxon>
        <taxon>Dikarya</taxon>
        <taxon>Basidiomycota</taxon>
        <taxon>Agaricomycotina</taxon>
        <taxon>Agaricomycetes</taxon>
        <taxon>Agaricomycetidae</taxon>
        <taxon>Agaricales</taxon>
        <taxon>Marasmiineae</taxon>
        <taxon>Omphalotaceae</taxon>
        <taxon>Gymnopus</taxon>
    </lineage>
</organism>
<reference evidence="3" key="1">
    <citation type="journal article" date="2019" name="Environ. Microbiol.">
        <title>Fungal ecological strategies reflected in gene transcription - a case study of two litter decomposers.</title>
        <authorList>
            <person name="Barbi F."/>
            <person name="Kohler A."/>
            <person name="Barry K."/>
            <person name="Baskaran P."/>
            <person name="Daum C."/>
            <person name="Fauchery L."/>
            <person name="Ihrmark K."/>
            <person name="Kuo A."/>
            <person name="LaButti K."/>
            <person name="Lipzen A."/>
            <person name="Morin E."/>
            <person name="Grigoriev I.V."/>
            <person name="Henrissat B."/>
            <person name="Lindahl B."/>
            <person name="Martin F."/>
        </authorList>
    </citation>
    <scope>NUCLEOTIDE SEQUENCE</scope>
    <source>
        <strain evidence="3">JB14</strain>
    </source>
</reference>
<feature type="compositionally biased region" description="Polar residues" evidence="1">
    <location>
        <begin position="269"/>
        <end position="287"/>
    </location>
</feature>
<feature type="compositionally biased region" description="Low complexity" evidence="1">
    <location>
        <begin position="221"/>
        <end position="238"/>
    </location>
</feature>